<dbReference type="Proteomes" id="UP000225706">
    <property type="component" value="Unassembled WGS sequence"/>
</dbReference>
<evidence type="ECO:0000256" key="1">
    <source>
        <dbReference type="SAM" id="Phobius"/>
    </source>
</evidence>
<dbReference type="Pfam" id="PF26215">
    <property type="entry name" value="HTH_animal"/>
    <property type="match status" value="1"/>
</dbReference>
<dbReference type="InterPro" id="IPR000305">
    <property type="entry name" value="GIY-YIG_endonuc"/>
</dbReference>
<evidence type="ECO:0000313" key="4">
    <source>
        <dbReference type="EMBL" id="PFX12980.1"/>
    </source>
</evidence>
<keyword evidence="1" id="KW-0812">Transmembrane</keyword>
<keyword evidence="1" id="KW-0472">Membrane</keyword>
<dbReference type="EMBL" id="LSMT01001109">
    <property type="protein sequence ID" value="PFX12980.1"/>
    <property type="molecule type" value="Genomic_DNA"/>
</dbReference>
<keyword evidence="5" id="KW-1185">Reference proteome</keyword>
<dbReference type="InterPro" id="IPR000477">
    <property type="entry name" value="RT_dom"/>
</dbReference>
<evidence type="ECO:0000313" key="5">
    <source>
        <dbReference type="Proteomes" id="UP000225706"/>
    </source>
</evidence>
<dbReference type="InterPro" id="IPR058912">
    <property type="entry name" value="HTH_animal"/>
</dbReference>
<evidence type="ECO:0000259" key="2">
    <source>
        <dbReference type="PROSITE" id="PS50164"/>
    </source>
</evidence>
<organism evidence="4 5">
    <name type="scientific">Stylophora pistillata</name>
    <name type="common">Smooth cauliflower coral</name>
    <dbReference type="NCBI Taxonomy" id="50429"/>
    <lineage>
        <taxon>Eukaryota</taxon>
        <taxon>Metazoa</taxon>
        <taxon>Cnidaria</taxon>
        <taxon>Anthozoa</taxon>
        <taxon>Hexacorallia</taxon>
        <taxon>Scleractinia</taxon>
        <taxon>Astrocoeniina</taxon>
        <taxon>Pocilloporidae</taxon>
        <taxon>Stylophora</taxon>
    </lineage>
</organism>
<name>A0A2B4R903_STYPI</name>
<comment type="caution">
    <text evidence="4">The sequence shown here is derived from an EMBL/GenBank/DDBJ whole genome shotgun (WGS) entry which is preliminary data.</text>
</comment>
<dbReference type="PANTHER" id="PTHR21301">
    <property type="entry name" value="REVERSE TRANSCRIPTASE"/>
    <property type="match status" value="1"/>
</dbReference>
<protein>
    <recommendedName>
        <fullName evidence="6">Reverse transcriptase domain-containing protein</fullName>
    </recommendedName>
</protein>
<dbReference type="PROSITE" id="PS50164">
    <property type="entry name" value="GIY_YIG"/>
    <property type="match status" value="1"/>
</dbReference>
<dbReference type="CDD" id="cd00304">
    <property type="entry name" value="RT_like"/>
    <property type="match status" value="1"/>
</dbReference>
<reference evidence="5" key="1">
    <citation type="journal article" date="2017" name="bioRxiv">
        <title>Comparative analysis of the genomes of Stylophora pistillata and Acropora digitifera provides evidence for extensive differences between species of corals.</title>
        <authorList>
            <person name="Voolstra C.R."/>
            <person name="Li Y."/>
            <person name="Liew Y.J."/>
            <person name="Baumgarten S."/>
            <person name="Zoccola D."/>
            <person name="Flot J.-F."/>
            <person name="Tambutte S."/>
            <person name="Allemand D."/>
            <person name="Aranda M."/>
        </authorList>
    </citation>
    <scope>NUCLEOTIDE SEQUENCE [LARGE SCALE GENOMIC DNA]</scope>
</reference>
<keyword evidence="1" id="KW-1133">Transmembrane helix</keyword>
<evidence type="ECO:0008006" key="6">
    <source>
        <dbReference type="Google" id="ProtNLM"/>
    </source>
</evidence>
<feature type="transmembrane region" description="Helical" evidence="1">
    <location>
        <begin position="9"/>
        <end position="28"/>
    </location>
</feature>
<dbReference type="PANTHER" id="PTHR21301:SF10">
    <property type="entry name" value="REVERSE TRANSCRIPTASE DOMAIN-CONTAINING PROTEIN"/>
    <property type="match status" value="1"/>
</dbReference>
<gene>
    <name evidence="4" type="ORF">AWC38_SpisGene22983</name>
</gene>
<dbReference type="AlphaFoldDB" id="A0A2B4R903"/>
<proteinExistence type="predicted"/>
<sequence>MKSLKRRDFISFVFTCLYITKSLLIRILKRDDQLHLFRRLERCCTKQINCDCSIEFLRLCQIFNLIPTFAQVDKDKKSKWKESSETYRKNVLAKELKAKIKQTEALKCEINSIYDDIRRNCGLLRYTCIVRIIVNLRKKCYQDVMSVHTRKISKLLNMKVNVNEHILNISSYELSFFQKLVLCRGLRFAIPQRVSSIDLKASFEKAYWQLERHLNNDNSKELAAATLRSVALNYIQRKSSQPPKTLLTAVEQLKRRSDIVLTKPDKGSGVLIMDKTEYIRLLSEASVNDTNKFRSVPLERPKSRATGTYNYALAKWLDEKLKPLSLNQHTVTDIFDFINEVRELKINKGHILVSYDVSSQFTNVQLDETIAILTEKAFRDNWFNSMYNLNISKEDLTDLLNVSTKGQLFQFNGALYEQTDGVAMGSPLGPLLANVFMSSLEERLVLEGKLPDYYRRYVDDTLTIMPNITTATDFLHTLNHAHPSVSFTMEIEKDGMLPFLGTQLLNRAPQIETKVYVKPTNTGLLVHYQSYVDNRYKRNLLTTMLDRAYRLSSSWLYFSEECERLKNLFSRLDYPHHLINSAINTFINSRIADQQPLQVLGRLAKNDVTRVVIPFKDQDSANIIKTQLKDLSIKLQTTIQRLFVGRKIGQDLKECETKPQLVNQQCVVYQFKCNLCDTGSYVGFTRGHLYARVDSHKSTSSSVRKHYDNDHAGAVPEDLLSCFKVLKKCMNKFDCLVNEMLYIKQLTPSLNV</sequence>
<feature type="domain" description="Reverse transcriptase" evidence="3">
    <location>
        <begin position="216"/>
        <end position="504"/>
    </location>
</feature>
<feature type="domain" description="GIY-YIG" evidence="2">
    <location>
        <begin position="664"/>
        <end position="752"/>
    </location>
</feature>
<dbReference type="OrthoDB" id="5979974at2759"/>
<dbReference type="Pfam" id="PF00078">
    <property type="entry name" value="RVT_1"/>
    <property type="match status" value="1"/>
</dbReference>
<evidence type="ECO:0000259" key="3">
    <source>
        <dbReference type="PROSITE" id="PS50878"/>
    </source>
</evidence>
<dbReference type="InterPro" id="IPR043502">
    <property type="entry name" value="DNA/RNA_pol_sf"/>
</dbReference>
<dbReference type="SUPFAM" id="SSF56672">
    <property type="entry name" value="DNA/RNA polymerases"/>
    <property type="match status" value="1"/>
</dbReference>
<accession>A0A2B4R903</accession>
<dbReference type="PROSITE" id="PS50878">
    <property type="entry name" value="RT_POL"/>
    <property type="match status" value="1"/>
</dbReference>